<evidence type="ECO:0000256" key="2">
    <source>
        <dbReference type="RuleBase" id="RU362119"/>
    </source>
</evidence>
<keyword evidence="2" id="KW-0547">Nucleotide-binding</keyword>
<dbReference type="PRINTS" id="PR01607">
    <property type="entry name" value="APYRASEFAMLY"/>
</dbReference>
<organism evidence="5 6">
    <name type="scientific">Vibrio zhugei</name>
    <dbReference type="NCBI Taxonomy" id="2479546"/>
    <lineage>
        <taxon>Bacteria</taxon>
        <taxon>Pseudomonadati</taxon>
        <taxon>Pseudomonadota</taxon>
        <taxon>Gammaproteobacteria</taxon>
        <taxon>Vibrionales</taxon>
        <taxon>Vibrionaceae</taxon>
        <taxon>Vibrio</taxon>
    </lineage>
</organism>
<dbReference type="RefSeq" id="WP_123014300.1">
    <property type="nucleotide sequence ID" value="NZ_AP024912.1"/>
</dbReference>
<dbReference type="PANTHER" id="PTHR11575:SF24">
    <property type="entry name" value="5'-NUCLEOTIDASE"/>
    <property type="match status" value="1"/>
</dbReference>
<dbReference type="Proteomes" id="UP001595384">
    <property type="component" value="Unassembled WGS sequence"/>
</dbReference>
<dbReference type="Gene3D" id="3.90.780.10">
    <property type="entry name" value="5'-Nucleotidase, C-terminal domain"/>
    <property type="match status" value="1"/>
</dbReference>
<dbReference type="InterPro" id="IPR004843">
    <property type="entry name" value="Calcineurin-like_PHP"/>
</dbReference>
<accession>A0ABV7CEI8</accession>
<evidence type="ECO:0000256" key="1">
    <source>
        <dbReference type="ARBA" id="ARBA00022729"/>
    </source>
</evidence>
<dbReference type="PANTHER" id="PTHR11575">
    <property type="entry name" value="5'-NUCLEOTIDASE-RELATED"/>
    <property type="match status" value="1"/>
</dbReference>
<keyword evidence="2" id="KW-0378">Hydrolase</keyword>
<dbReference type="InterPro" id="IPR029052">
    <property type="entry name" value="Metallo-depent_PP-like"/>
</dbReference>
<feature type="domain" description="5'-Nucleotidase C-terminal" evidence="4">
    <location>
        <begin position="383"/>
        <end position="536"/>
    </location>
</feature>
<evidence type="ECO:0000259" key="3">
    <source>
        <dbReference type="Pfam" id="PF00149"/>
    </source>
</evidence>
<protein>
    <submittedName>
        <fullName evidence="5">Bifunctional metallophosphatase/5'-nucleotidase</fullName>
    </submittedName>
</protein>
<dbReference type="InterPro" id="IPR036907">
    <property type="entry name" value="5'-Nucleotdase_C_sf"/>
</dbReference>
<evidence type="ECO:0000313" key="5">
    <source>
        <dbReference type="EMBL" id="MFC3025100.1"/>
    </source>
</evidence>
<dbReference type="Pfam" id="PF00149">
    <property type="entry name" value="Metallophos"/>
    <property type="match status" value="1"/>
</dbReference>
<dbReference type="Pfam" id="PF02872">
    <property type="entry name" value="5_nucleotid_C"/>
    <property type="match status" value="1"/>
</dbReference>
<gene>
    <name evidence="5" type="ORF">ACFODT_14940</name>
</gene>
<dbReference type="SUPFAM" id="SSF55816">
    <property type="entry name" value="5'-nucleotidase (syn. UDP-sugar hydrolase), C-terminal domain"/>
    <property type="match status" value="1"/>
</dbReference>
<dbReference type="SUPFAM" id="SSF56300">
    <property type="entry name" value="Metallo-dependent phosphatases"/>
    <property type="match status" value="1"/>
</dbReference>
<evidence type="ECO:0000259" key="4">
    <source>
        <dbReference type="Pfam" id="PF02872"/>
    </source>
</evidence>
<name>A0ABV7CEI8_9VIBR</name>
<comment type="caution">
    <text evidence="5">The sequence shown here is derived from an EMBL/GenBank/DDBJ whole genome shotgun (WGS) entry which is preliminary data.</text>
</comment>
<comment type="similarity">
    <text evidence="2">Belongs to the 5'-nucleotidase family.</text>
</comment>
<dbReference type="Gene3D" id="3.60.21.10">
    <property type="match status" value="1"/>
</dbReference>
<sequence>MSKQRHVTSITLAHINDTHSYFEPTPLQFTLPTPQGRLQPYVSAGGFARIATRIAQLREQASQQHRDFIFLHAGDSFQGTLYFSLFKGKANAELLNALQIDAMTLGNHELDMGNEPVAEFAQAIDFPLLAGNWDLSRENRSKPVRLGSNDNVYSYDPHTQCARWILKGDAANPVAIFGVSLDKMTDIANPDQDTPFVNAIEVVRNTIAAIHASGVRSIIVLSHLGYHQDLQLAEAVEGIGVIVGGHSHTLQGDFSELGFEKMDEYGRRVGDTYVVQSGCHALALGHCHIDFDEHGHVVGFNGKNELLIGRRLFMDASLDTEFDGQQYAISRQRVDEHPYVVTCAKHPTIQSILYEHYLPEVRQRQKQIVTQLERPLRHIRIPDEQGASELAPLVVQGFYESMREEGHPVEFALHNAGGIRASASAGPLTVADIVGNILPFVIPLAIYKVTGQILAEVLEGAMNNALSNGVVGTGTGSYPYLHRCRFEYHGDAPLGQRIQGLEIYRDVAWQCVHPEQVYCGVSSSYTVKGKEGYDAFLRMTQPVVYSPQSMSDAFLKFMSRADTTLGNRKTRA</sequence>
<dbReference type="EMBL" id="JBHRSE010000103">
    <property type="protein sequence ID" value="MFC3025100.1"/>
    <property type="molecule type" value="Genomic_DNA"/>
</dbReference>
<reference evidence="6" key="1">
    <citation type="journal article" date="2019" name="Int. J. Syst. Evol. Microbiol.">
        <title>The Global Catalogue of Microorganisms (GCM) 10K type strain sequencing project: providing services to taxonomists for standard genome sequencing and annotation.</title>
        <authorList>
            <consortium name="The Broad Institute Genomics Platform"/>
            <consortium name="The Broad Institute Genome Sequencing Center for Infectious Disease"/>
            <person name="Wu L."/>
            <person name="Ma J."/>
        </authorList>
    </citation>
    <scope>NUCLEOTIDE SEQUENCE [LARGE SCALE GENOMIC DNA]</scope>
    <source>
        <strain evidence="6">KCTC 62784</strain>
    </source>
</reference>
<keyword evidence="1" id="KW-0732">Signal</keyword>
<keyword evidence="6" id="KW-1185">Reference proteome</keyword>
<proteinExistence type="inferred from homology"/>
<dbReference type="InterPro" id="IPR008334">
    <property type="entry name" value="5'-Nucleotdase_C"/>
</dbReference>
<feature type="domain" description="Calcineurin-like phosphoesterase" evidence="3">
    <location>
        <begin position="11"/>
        <end position="249"/>
    </location>
</feature>
<evidence type="ECO:0000313" key="6">
    <source>
        <dbReference type="Proteomes" id="UP001595384"/>
    </source>
</evidence>
<dbReference type="InterPro" id="IPR006179">
    <property type="entry name" value="5_nucleotidase/apyrase"/>
</dbReference>